<keyword evidence="2" id="KW-1185">Reference proteome</keyword>
<evidence type="ECO:0000313" key="2">
    <source>
        <dbReference type="Proteomes" id="UP000219546"/>
    </source>
</evidence>
<protein>
    <submittedName>
        <fullName evidence="1">Uncharacterized protein</fullName>
    </submittedName>
</protein>
<dbReference type="AlphaFoldDB" id="A0A285D6V4"/>
<accession>A0A285D6V4</accession>
<name>A0A285D6V4_9BACI</name>
<reference evidence="1 2" key="1">
    <citation type="submission" date="2017-08" db="EMBL/GenBank/DDBJ databases">
        <authorList>
            <person name="de Groot N.N."/>
        </authorList>
    </citation>
    <scope>NUCLEOTIDE SEQUENCE [LARGE SCALE GENOMIC DNA]</scope>
    <source>
        <strain evidence="1 2">JC228</strain>
    </source>
</reference>
<gene>
    <name evidence="1" type="ORF">SAMN05877753_11332</name>
</gene>
<proteinExistence type="predicted"/>
<evidence type="ECO:0000313" key="1">
    <source>
        <dbReference type="EMBL" id="SNX75532.1"/>
    </source>
</evidence>
<dbReference type="RefSeq" id="WP_179714392.1">
    <property type="nucleotide sequence ID" value="NZ_JBEPMQ010000017.1"/>
</dbReference>
<organism evidence="1 2">
    <name type="scientific">Bacillus oleivorans</name>
    <dbReference type="NCBI Taxonomy" id="1448271"/>
    <lineage>
        <taxon>Bacteria</taxon>
        <taxon>Bacillati</taxon>
        <taxon>Bacillota</taxon>
        <taxon>Bacilli</taxon>
        <taxon>Bacillales</taxon>
        <taxon>Bacillaceae</taxon>
        <taxon>Bacillus</taxon>
    </lineage>
</organism>
<sequence length="50" mass="6007">MQSKKRKSPFIFDKPSGKLPKYDKDNDILLDLHTKMKRQIEKIRTKFSAR</sequence>
<dbReference type="Proteomes" id="UP000219546">
    <property type="component" value="Unassembled WGS sequence"/>
</dbReference>
<dbReference type="EMBL" id="OAOP01000013">
    <property type="protein sequence ID" value="SNX75532.1"/>
    <property type="molecule type" value="Genomic_DNA"/>
</dbReference>